<protein>
    <submittedName>
        <fullName evidence="8">Cathelicidin antimicrobial peptide</fullName>
    </submittedName>
</protein>
<dbReference type="STRING" id="885580.ENSFDAP00000013251"/>
<proteinExistence type="inferred from homology"/>
<reference evidence="8 9" key="1">
    <citation type="submission" date="2013-11" db="EMBL/GenBank/DDBJ databases">
        <title>The Damaraland mole rat (Fukomys damarensis) genome and evolution of African mole rats.</title>
        <authorList>
            <person name="Gladyshev V.N."/>
            <person name="Fang X."/>
        </authorList>
    </citation>
    <scope>NUCLEOTIDE SEQUENCE [LARGE SCALE GENOMIC DNA]</scope>
    <source>
        <tissue evidence="8">Liver</tissue>
    </source>
</reference>
<evidence type="ECO:0000256" key="3">
    <source>
        <dbReference type="ARBA" id="ARBA00022525"/>
    </source>
</evidence>
<evidence type="ECO:0000256" key="5">
    <source>
        <dbReference type="ARBA" id="ARBA00023022"/>
    </source>
</evidence>
<evidence type="ECO:0000256" key="2">
    <source>
        <dbReference type="ARBA" id="ARBA00005320"/>
    </source>
</evidence>
<dbReference type="GO" id="GO:0005615">
    <property type="term" value="C:extracellular space"/>
    <property type="evidence" value="ECO:0007669"/>
    <property type="project" value="TreeGrafter"/>
</dbReference>
<dbReference type="eggNOG" id="ENOG502SAES">
    <property type="taxonomic scope" value="Eukaryota"/>
</dbReference>
<accession>A0A091DS15</accession>
<evidence type="ECO:0000256" key="1">
    <source>
        <dbReference type="ARBA" id="ARBA00004613"/>
    </source>
</evidence>
<evidence type="ECO:0000256" key="7">
    <source>
        <dbReference type="SAM" id="SignalP"/>
    </source>
</evidence>
<dbReference type="Gene3D" id="3.10.450.10">
    <property type="match status" value="1"/>
</dbReference>
<keyword evidence="9" id="KW-1185">Reference proteome</keyword>
<name>A0A091DS15_FUKDA</name>
<dbReference type="InterPro" id="IPR018216">
    <property type="entry name" value="Cathelicidin_CS"/>
</dbReference>
<evidence type="ECO:0000313" key="8">
    <source>
        <dbReference type="EMBL" id="KFO33223.1"/>
    </source>
</evidence>
<dbReference type="GO" id="GO:0050829">
    <property type="term" value="P:defense response to Gram-negative bacterium"/>
    <property type="evidence" value="ECO:0007669"/>
    <property type="project" value="TreeGrafter"/>
</dbReference>
<dbReference type="AlphaFoldDB" id="A0A091DS15"/>
<keyword evidence="6" id="KW-1015">Disulfide bond</keyword>
<evidence type="ECO:0000313" key="9">
    <source>
        <dbReference type="Proteomes" id="UP000028990"/>
    </source>
</evidence>
<dbReference type="GO" id="GO:0050830">
    <property type="term" value="P:defense response to Gram-positive bacterium"/>
    <property type="evidence" value="ECO:0007669"/>
    <property type="project" value="TreeGrafter"/>
</dbReference>
<dbReference type="PROSITE" id="PS00947">
    <property type="entry name" value="CATHELICIDINS_2"/>
    <property type="match status" value="1"/>
</dbReference>
<dbReference type="FunFam" id="3.10.450.10:FF:000003">
    <property type="entry name" value="Cathelicidin antimicrobial peptide"/>
    <property type="match status" value="1"/>
</dbReference>
<dbReference type="InterPro" id="IPR001894">
    <property type="entry name" value="Cathelicidin-like"/>
</dbReference>
<keyword evidence="3" id="KW-0964">Secreted</keyword>
<comment type="subcellular location">
    <subcellularLocation>
        <location evidence="1">Secreted</location>
    </subcellularLocation>
</comment>
<dbReference type="InterPro" id="IPR046350">
    <property type="entry name" value="Cystatin_sf"/>
</dbReference>
<dbReference type="GO" id="GO:0045087">
    <property type="term" value="P:innate immune response"/>
    <property type="evidence" value="ECO:0007669"/>
    <property type="project" value="TreeGrafter"/>
</dbReference>
<dbReference type="EMBL" id="KN122104">
    <property type="protein sequence ID" value="KFO33223.1"/>
    <property type="molecule type" value="Genomic_DNA"/>
</dbReference>
<dbReference type="GO" id="GO:0061844">
    <property type="term" value="P:antimicrobial humoral immune response mediated by antimicrobial peptide"/>
    <property type="evidence" value="ECO:0007669"/>
    <property type="project" value="TreeGrafter"/>
</dbReference>
<dbReference type="PANTHER" id="PTHR10206:SF2">
    <property type="entry name" value="CATHELICIDIN ANTIMICROBIAL PEPTIDE"/>
    <property type="match status" value="1"/>
</dbReference>
<sequence>MGARKDGASSGRLSLPLPLPLLLLLLLLQLLGSLPSPAATQALGYQEAVRQAVADFNKRSLDPSLFRLLSLDSTPSGDEDPGTPKPVSFTVKETVCPKATQLPLEQCDFKENGVVKRCTGTVTLGPASSASGVSCDRAQRVRRMVGLRKFLRKTGRKLRKTLQKIGNALQKFQPRPQFPSNYPNRV</sequence>
<dbReference type="Proteomes" id="UP000028990">
    <property type="component" value="Unassembled WGS sequence"/>
</dbReference>
<dbReference type="Pfam" id="PF00666">
    <property type="entry name" value="Cathelicidins"/>
    <property type="match status" value="1"/>
</dbReference>
<organism evidence="8 9">
    <name type="scientific">Fukomys damarensis</name>
    <name type="common">Damaraland mole rat</name>
    <name type="synonym">Cryptomys damarensis</name>
    <dbReference type="NCBI Taxonomy" id="885580"/>
    <lineage>
        <taxon>Eukaryota</taxon>
        <taxon>Metazoa</taxon>
        <taxon>Chordata</taxon>
        <taxon>Craniata</taxon>
        <taxon>Vertebrata</taxon>
        <taxon>Euteleostomi</taxon>
        <taxon>Mammalia</taxon>
        <taxon>Eutheria</taxon>
        <taxon>Euarchontoglires</taxon>
        <taxon>Glires</taxon>
        <taxon>Rodentia</taxon>
        <taxon>Hystricomorpha</taxon>
        <taxon>Bathyergidae</taxon>
        <taxon>Fukomys</taxon>
    </lineage>
</organism>
<comment type="similarity">
    <text evidence="2">Belongs to the cathelicidin family.</text>
</comment>
<keyword evidence="5" id="KW-0044">Antibiotic</keyword>
<feature type="chain" id="PRO_5001873362" evidence="7">
    <location>
        <begin position="34"/>
        <end position="186"/>
    </location>
</feature>
<gene>
    <name evidence="8" type="ORF">H920_05411</name>
</gene>
<evidence type="ECO:0000256" key="6">
    <source>
        <dbReference type="ARBA" id="ARBA00023157"/>
    </source>
</evidence>
<dbReference type="OrthoDB" id="9930485at2759"/>
<dbReference type="PANTHER" id="PTHR10206">
    <property type="entry name" value="CATHELICIDIN"/>
    <property type="match status" value="1"/>
</dbReference>
<dbReference type="OMA" id="RPLEQCD"/>
<feature type="signal peptide" evidence="7">
    <location>
        <begin position="1"/>
        <end position="33"/>
    </location>
</feature>
<keyword evidence="4" id="KW-0929">Antimicrobial</keyword>
<keyword evidence="7" id="KW-0732">Signal</keyword>
<evidence type="ECO:0000256" key="4">
    <source>
        <dbReference type="ARBA" id="ARBA00022529"/>
    </source>
</evidence>
<dbReference type="GO" id="GO:0001530">
    <property type="term" value="F:lipopolysaccharide binding"/>
    <property type="evidence" value="ECO:0007669"/>
    <property type="project" value="TreeGrafter"/>
</dbReference>
<dbReference type="SUPFAM" id="SSF54403">
    <property type="entry name" value="Cystatin/monellin"/>
    <property type="match status" value="1"/>
</dbReference>